<evidence type="ECO:0000259" key="1">
    <source>
        <dbReference type="Pfam" id="PF13472"/>
    </source>
</evidence>
<dbReference type="InterPro" id="IPR013830">
    <property type="entry name" value="SGNH_hydro"/>
</dbReference>
<sequence>MTDPEPSRTPYVANEGPHPWRRFVAIGDSFTEGIGDPDPRAPGGNRGWADRVAEVLASQVDEFAYANLAVRGKLIAQIIADQIEPAVALRPDLISLCAGGNDVIRPGTDPDDIAAQLDDAVSRLSRTGAAILLFTGIDTGFTPVFRPFRGKVAIYNENIRAIAERHDCIVADQWALKTVQDPRFFDDDRLHYNALGHHEVARMALRALNVPNSLEPMQPGPLPPRTWRAARAEDLGWAREHLVPWVLRRLRHQSSGDLIAAKRPEPSPVIVVSDDR</sequence>
<keyword evidence="3" id="KW-1185">Reference proteome</keyword>
<gene>
    <name evidence="2" type="ORF">HD600_002568</name>
</gene>
<evidence type="ECO:0000313" key="3">
    <source>
        <dbReference type="Proteomes" id="UP000517712"/>
    </source>
</evidence>
<dbReference type="EMBL" id="JACHMU010000001">
    <property type="protein sequence ID" value="MBB5744071.1"/>
    <property type="molecule type" value="Genomic_DNA"/>
</dbReference>
<dbReference type="Proteomes" id="UP000517712">
    <property type="component" value="Unassembled WGS sequence"/>
</dbReference>
<dbReference type="InterPro" id="IPR053140">
    <property type="entry name" value="GDSL_Rv0518-like"/>
</dbReference>
<dbReference type="InterPro" id="IPR036514">
    <property type="entry name" value="SGNH_hydro_sf"/>
</dbReference>
<dbReference type="CDD" id="cd01832">
    <property type="entry name" value="SGNH_hydrolase_like_1"/>
    <property type="match status" value="1"/>
</dbReference>
<organism evidence="2 3">
    <name type="scientific">Microbacterium ginsengiterrae</name>
    <dbReference type="NCBI Taxonomy" id="546115"/>
    <lineage>
        <taxon>Bacteria</taxon>
        <taxon>Bacillati</taxon>
        <taxon>Actinomycetota</taxon>
        <taxon>Actinomycetes</taxon>
        <taxon>Micrococcales</taxon>
        <taxon>Microbacteriaceae</taxon>
        <taxon>Microbacterium</taxon>
    </lineage>
</organism>
<reference evidence="2 3" key="1">
    <citation type="submission" date="2020-08" db="EMBL/GenBank/DDBJ databases">
        <title>Sequencing the genomes of 1000 actinobacteria strains.</title>
        <authorList>
            <person name="Klenk H.-P."/>
        </authorList>
    </citation>
    <scope>NUCLEOTIDE SEQUENCE [LARGE SCALE GENOMIC DNA]</scope>
    <source>
        <strain evidence="2 3">DSM 24823</strain>
    </source>
</reference>
<accession>A0A7W9FC71</accession>
<comment type="caution">
    <text evidence="2">The sequence shown here is derived from an EMBL/GenBank/DDBJ whole genome shotgun (WGS) entry which is preliminary data.</text>
</comment>
<proteinExistence type="predicted"/>
<dbReference type="AlphaFoldDB" id="A0A7W9FC71"/>
<dbReference type="Pfam" id="PF13472">
    <property type="entry name" value="Lipase_GDSL_2"/>
    <property type="match status" value="1"/>
</dbReference>
<dbReference type="SUPFAM" id="SSF52266">
    <property type="entry name" value="SGNH hydrolase"/>
    <property type="match status" value="1"/>
</dbReference>
<name>A0A7W9FC71_9MICO</name>
<evidence type="ECO:0000313" key="2">
    <source>
        <dbReference type="EMBL" id="MBB5744071.1"/>
    </source>
</evidence>
<dbReference type="PANTHER" id="PTHR43784">
    <property type="entry name" value="GDSL-LIKE LIPASE/ACYLHYDROLASE, PUTATIVE (AFU_ORTHOLOGUE AFUA_2G00820)-RELATED"/>
    <property type="match status" value="1"/>
</dbReference>
<feature type="domain" description="SGNH hydrolase-type esterase" evidence="1">
    <location>
        <begin position="25"/>
        <end position="197"/>
    </location>
</feature>
<dbReference type="Gene3D" id="3.40.50.1110">
    <property type="entry name" value="SGNH hydrolase"/>
    <property type="match status" value="1"/>
</dbReference>
<protein>
    <submittedName>
        <fullName evidence="2">Lysophospholipase L1-like esterase</fullName>
    </submittedName>
</protein>
<dbReference type="RefSeq" id="WP_144795186.1">
    <property type="nucleotide sequence ID" value="NZ_BAAAPG010000001.1"/>
</dbReference>
<dbReference type="PANTHER" id="PTHR43784:SF2">
    <property type="entry name" value="GDSL-LIKE LIPASE_ACYLHYDROLASE, PUTATIVE (AFU_ORTHOLOGUE AFUA_2G00820)-RELATED"/>
    <property type="match status" value="1"/>
</dbReference>